<gene>
    <name evidence="1" type="ORF">SAMN04490182_5025</name>
</gene>
<keyword evidence="2" id="KW-1185">Reference proteome</keyword>
<evidence type="ECO:0000313" key="1">
    <source>
        <dbReference type="EMBL" id="SDT50198.1"/>
    </source>
</evidence>
<protein>
    <submittedName>
        <fullName evidence="1">Uncharacterized protein</fullName>
    </submittedName>
</protein>
<accession>A0ABY0V1E7</accession>
<name>A0ABY0V1E7_PSECE</name>
<dbReference type="Proteomes" id="UP000199576">
    <property type="component" value="Chromosome I"/>
</dbReference>
<dbReference type="EMBL" id="LT629753">
    <property type="protein sequence ID" value="SDT50198.1"/>
    <property type="molecule type" value="Genomic_DNA"/>
</dbReference>
<evidence type="ECO:0000313" key="2">
    <source>
        <dbReference type="Proteomes" id="UP000199576"/>
    </source>
</evidence>
<organism evidence="1 2">
    <name type="scientific">Pseudomonas cedrina</name>
    <dbReference type="NCBI Taxonomy" id="651740"/>
    <lineage>
        <taxon>Bacteria</taxon>
        <taxon>Pseudomonadati</taxon>
        <taxon>Pseudomonadota</taxon>
        <taxon>Gammaproteobacteria</taxon>
        <taxon>Pseudomonadales</taxon>
        <taxon>Pseudomonadaceae</taxon>
        <taxon>Pseudomonas</taxon>
    </lineage>
</organism>
<sequence>MCPALTAIVEQKENMGFSYISIAPGGGWNGENPYATTGLLKRLKFVSAAIRTGQAGSFVACDYEGPEQFDFLRMSRRFISLPKPVGPNWDSNAFCKPASGLVTDCKFDSL</sequence>
<proteinExistence type="predicted"/>
<reference evidence="1 2" key="1">
    <citation type="submission" date="2016-10" db="EMBL/GenBank/DDBJ databases">
        <authorList>
            <person name="Varghese N."/>
            <person name="Submissions S."/>
        </authorList>
    </citation>
    <scope>NUCLEOTIDE SEQUENCE [LARGE SCALE GENOMIC DNA]</scope>
    <source>
        <strain evidence="1 2">BS2981</strain>
    </source>
</reference>